<dbReference type="Proteomes" id="UP000441523">
    <property type="component" value="Unassembled WGS sequence"/>
</dbReference>
<evidence type="ECO:0000256" key="1">
    <source>
        <dbReference type="SAM" id="MobiDB-lite"/>
    </source>
</evidence>
<keyword evidence="3" id="KW-1185">Reference proteome</keyword>
<proteinExistence type="predicted"/>
<feature type="region of interest" description="Disordered" evidence="1">
    <location>
        <begin position="1"/>
        <end position="56"/>
    </location>
</feature>
<name>A0A6N6MLI9_9HYPH</name>
<evidence type="ECO:0000313" key="3">
    <source>
        <dbReference type="Proteomes" id="UP000441523"/>
    </source>
</evidence>
<accession>A0A6N6MLI9</accession>
<reference evidence="2 3" key="1">
    <citation type="submission" date="2019-09" db="EMBL/GenBank/DDBJ databases">
        <title>YIM 132548 draft genome.</title>
        <authorList>
            <person name="Jiang L."/>
        </authorList>
    </citation>
    <scope>NUCLEOTIDE SEQUENCE [LARGE SCALE GENOMIC DNA]</scope>
    <source>
        <strain evidence="2 3">YIM 132548</strain>
    </source>
</reference>
<protein>
    <submittedName>
        <fullName evidence="2">Uncharacterized protein</fullName>
    </submittedName>
</protein>
<comment type="caution">
    <text evidence="2">The sequence shown here is derived from an EMBL/GenBank/DDBJ whole genome shotgun (WGS) entry which is preliminary data.</text>
</comment>
<dbReference type="AlphaFoldDB" id="A0A6N6MLI9"/>
<evidence type="ECO:0000313" key="2">
    <source>
        <dbReference type="EMBL" id="KAB1070592.1"/>
    </source>
</evidence>
<gene>
    <name evidence="2" type="ORF">F6X51_22085</name>
</gene>
<dbReference type="EMBL" id="VZZJ01000026">
    <property type="protein sequence ID" value="KAB1070592.1"/>
    <property type="molecule type" value="Genomic_DNA"/>
</dbReference>
<sequence>MLISLAGAPTQGADATLAPARRPVALSGAERWSLRPTEAGPAAPGHPASAPAGAVPEARRHVRMVYPALIATR</sequence>
<feature type="compositionally biased region" description="Low complexity" evidence="1">
    <location>
        <begin position="39"/>
        <end position="56"/>
    </location>
</feature>
<organism evidence="2 3">
    <name type="scientific">Methylobacterium planeticum</name>
    <dbReference type="NCBI Taxonomy" id="2615211"/>
    <lineage>
        <taxon>Bacteria</taxon>
        <taxon>Pseudomonadati</taxon>
        <taxon>Pseudomonadota</taxon>
        <taxon>Alphaproteobacteria</taxon>
        <taxon>Hyphomicrobiales</taxon>
        <taxon>Methylobacteriaceae</taxon>
        <taxon>Methylobacterium</taxon>
    </lineage>
</organism>